<dbReference type="Proteomes" id="UP001295684">
    <property type="component" value="Unassembled WGS sequence"/>
</dbReference>
<reference evidence="1" key="1">
    <citation type="submission" date="2023-07" db="EMBL/GenBank/DDBJ databases">
        <authorList>
            <consortium name="AG Swart"/>
            <person name="Singh M."/>
            <person name="Singh A."/>
            <person name="Seah K."/>
            <person name="Emmerich C."/>
        </authorList>
    </citation>
    <scope>NUCLEOTIDE SEQUENCE</scope>
    <source>
        <strain evidence="1">DP1</strain>
    </source>
</reference>
<accession>A0AAD1X6M7</accession>
<dbReference type="EMBL" id="CAMPGE010000647">
    <property type="protein sequence ID" value="CAI2359400.1"/>
    <property type="molecule type" value="Genomic_DNA"/>
</dbReference>
<evidence type="ECO:0000313" key="1">
    <source>
        <dbReference type="EMBL" id="CAI2359400.1"/>
    </source>
</evidence>
<proteinExistence type="predicted"/>
<sequence>MHKWSIWTVLMPYYSNAFESYLLLNQFDKTSRKELMKNFRAFRNSMSNYRKDIYLEDEINVVSVEEKLQKAKKHPLMLVRINIPWIYRISTLEALHEFEEWFEGVEEIGPDPYTEDFQKVDHSFLSTNYQFGRLTVDFEVLHDAFVNHKSSVGIFKAKSIIPNHIHVENEYFKKCISEISVNYNQEDNDEDSDNAPSVQVNLRIKAWGPYPCRTINITDKLLIELFTYVNSINCDNRCFNFGNQCRFVNKLMTKAKVKIENHQVKLLQKTSLANPKLFDSVTELILEDGIAYFESLQFLKCKTLKIEKGRWHQKDFTDKDMEILWNAPVPNIFITNNIPQDTLVYSLEFRFTKFLLKSFKLKMGYEYQARRVKVSMKVGDEASLSQDGKYFNITDFYSFEIEDAHRRVIDESEGASLLFAQYDSSFVNESKDYAIVIPKANLYSYSQSFNCKLLLEDQSEYVEQIELCQRAVYPLIEIDLPSFDCEDLQEIIEFYPERTLYKLICSEIDECSCYISKLTLFKNSNVSQLIDHYSACAFDCDQEGLQMFQEAIEHKWKDTLTTFEVSLESKDLVVPLLSILEKCRYNLTNLQIKYMIEDYFIKESEEVQEWLESHKWFVDHLKIFKRIPVEMY</sequence>
<organism evidence="1 2">
    <name type="scientific">Euplotes crassus</name>
    <dbReference type="NCBI Taxonomy" id="5936"/>
    <lineage>
        <taxon>Eukaryota</taxon>
        <taxon>Sar</taxon>
        <taxon>Alveolata</taxon>
        <taxon>Ciliophora</taxon>
        <taxon>Intramacronucleata</taxon>
        <taxon>Spirotrichea</taxon>
        <taxon>Hypotrichia</taxon>
        <taxon>Euplotida</taxon>
        <taxon>Euplotidae</taxon>
        <taxon>Moneuplotes</taxon>
    </lineage>
</organism>
<dbReference type="AlphaFoldDB" id="A0AAD1X6M7"/>
<name>A0AAD1X6M7_EUPCR</name>
<evidence type="ECO:0000313" key="2">
    <source>
        <dbReference type="Proteomes" id="UP001295684"/>
    </source>
</evidence>
<gene>
    <name evidence="1" type="ORF">ECRASSUSDP1_LOCUS689</name>
</gene>
<protein>
    <submittedName>
        <fullName evidence="1">Uncharacterized protein</fullName>
    </submittedName>
</protein>
<comment type="caution">
    <text evidence="1">The sequence shown here is derived from an EMBL/GenBank/DDBJ whole genome shotgun (WGS) entry which is preliminary data.</text>
</comment>
<keyword evidence="2" id="KW-1185">Reference proteome</keyword>